<dbReference type="InterPro" id="IPR005556">
    <property type="entry name" value="SUN"/>
</dbReference>
<keyword evidence="3" id="KW-0732">Signal</keyword>
<evidence type="ECO:0000313" key="4">
    <source>
        <dbReference type="EMBL" id="KFX48726.1"/>
    </source>
</evidence>
<evidence type="ECO:0008006" key="5">
    <source>
        <dbReference type="Google" id="ProtNLM"/>
    </source>
</evidence>
<comment type="similarity">
    <text evidence="1">Belongs to the SUN family.</text>
</comment>
<comment type="caution">
    <text evidence="4">The sequence shown here is derived from an EMBL/GenBank/DDBJ whole genome shotgun (WGS) entry which is preliminary data.</text>
</comment>
<organism evidence="4">
    <name type="scientific">Talaromyces marneffei PM1</name>
    <dbReference type="NCBI Taxonomy" id="1077442"/>
    <lineage>
        <taxon>Eukaryota</taxon>
        <taxon>Fungi</taxon>
        <taxon>Dikarya</taxon>
        <taxon>Ascomycota</taxon>
        <taxon>Pezizomycotina</taxon>
        <taxon>Eurotiomycetes</taxon>
        <taxon>Eurotiomycetidae</taxon>
        <taxon>Eurotiales</taxon>
        <taxon>Trichocomaceae</taxon>
        <taxon>Talaromyces</taxon>
        <taxon>Talaromyces sect. Talaromyces</taxon>
    </lineage>
</organism>
<name>A0A093VQ05_TALMA</name>
<dbReference type="InterPro" id="IPR053088">
    <property type="entry name" value="Beta-glucosidase/SUN-like"/>
</dbReference>
<evidence type="ECO:0000256" key="1">
    <source>
        <dbReference type="ARBA" id="ARBA00010579"/>
    </source>
</evidence>
<feature type="region of interest" description="Disordered" evidence="2">
    <location>
        <begin position="307"/>
        <end position="390"/>
    </location>
</feature>
<dbReference type="PANTHER" id="PTHR31654:SF0">
    <property type="entry name" value="SECRETED BETA-GLUCOSIDASE ADG3-RELATED"/>
    <property type="match status" value="1"/>
</dbReference>
<dbReference type="HOGENOM" id="CLU_026108_1_1_1"/>
<accession>A0A093VQ05</accession>
<feature type="region of interest" description="Disordered" evidence="2">
    <location>
        <begin position="410"/>
        <end position="436"/>
    </location>
</feature>
<evidence type="ECO:0000256" key="2">
    <source>
        <dbReference type="SAM" id="MobiDB-lite"/>
    </source>
</evidence>
<reference key="1">
    <citation type="journal article" date="2014" name="PLoS Genet.">
        <title>Signature Gene Expression Reveals Novel Clues to the Molecular Mechanisms of Dimorphic Transition in Penicillium marneffei.</title>
        <authorList>
            <person name="Yang E."/>
            <person name="Wang G."/>
            <person name="Cai J."/>
            <person name="Woo P.C."/>
            <person name="Lau S.K."/>
            <person name="Yuen K.-Y."/>
            <person name="Chow W.-N."/>
            <person name="Lin X."/>
        </authorList>
    </citation>
    <scope>NUCLEOTIDE SEQUENCE [LARGE SCALE GENOMIC DNA]</scope>
    <source>
        <strain>PM1</strain>
    </source>
</reference>
<feature type="chain" id="PRO_5001889221" description="Secreted beta-glucosidase adg3" evidence="3">
    <location>
        <begin position="18"/>
        <end position="453"/>
    </location>
</feature>
<reference evidence="4" key="2">
    <citation type="journal article" date="2014" name="PLoS Genet.">
        <title>Signature gene expression reveals novel clues to the molecular mechanisms of dimorphic transition in Penicillium marneffei.</title>
        <authorList>
            <person name="Yang E."/>
            <person name="Wang G."/>
            <person name="Cai J."/>
            <person name="Woo P.C."/>
            <person name="Lau S.K."/>
            <person name="Yuen K.-Y."/>
            <person name="Chow W.-N."/>
            <person name="Lin X."/>
        </authorList>
    </citation>
    <scope>NUCLEOTIDE SEQUENCE</scope>
    <source>
        <strain evidence="4">PM1</strain>
    </source>
</reference>
<dbReference type="eggNOG" id="ENOG502QWHV">
    <property type="taxonomic scope" value="Eukaryota"/>
</dbReference>
<dbReference type="PANTHER" id="PTHR31654">
    <property type="entry name" value="SECRETED BETA-GLUCOSIDASE ADG3-RELATED"/>
    <property type="match status" value="1"/>
</dbReference>
<sequence>MLTSVAALIGLLAFADAAHTHGHAHLHRSHNLSDDLLEKRGGQCQFPTGAGLVAVTPGSENAGWAMSPDQPCKPGNWCPYACPPGQVSMQWNPDATSYTYPQSMDGGLYCDENGKIQKPFPNKPYCVDGTGAVNAVNKAGKPLSFCQTVLPGNEAMLIPTLVEGTAALAVPDPSYWCSTAAHYYINPPGTGNEGCIWGTSANPVGNWAYFVAGANTDSSGNTFVKIGYNPVVQEAATPFRNTPATFGVEITCDEGAGCNGLPCKIDPSVNGLNQVTSADSADGAGGAAFCVVTVPKGKTANIVVFEAGSSGSGSSSSSKSSSSSSSSSTSTTPTTTAASTTTSHSSTASTSTSSPTSSTPSSTTSSTSSSSDSSTDGSSTPSSTPKSTSASYSYAPHVFAETAASGDSSAAATHASGSTASPSASPSSAASPMSTGSMTGLALCLMAGIMMQY</sequence>
<proteinExistence type="inferred from homology"/>
<feature type="signal peptide" evidence="3">
    <location>
        <begin position="1"/>
        <end position="17"/>
    </location>
</feature>
<protein>
    <recommendedName>
        <fullName evidence="5">Secreted beta-glucosidase adg3</fullName>
    </recommendedName>
</protein>
<dbReference type="EMBL" id="JPOX01000011">
    <property type="protein sequence ID" value="KFX48726.1"/>
    <property type="molecule type" value="Genomic_DNA"/>
</dbReference>
<gene>
    <name evidence="4" type="ORF">GQ26_0111150</name>
</gene>
<dbReference type="AlphaFoldDB" id="A0A093VQ05"/>
<evidence type="ECO:0000256" key="3">
    <source>
        <dbReference type="SAM" id="SignalP"/>
    </source>
</evidence>
<dbReference type="Pfam" id="PF03856">
    <property type="entry name" value="SUN"/>
    <property type="match status" value="1"/>
</dbReference>